<dbReference type="AlphaFoldDB" id="A0A397IIW5"/>
<organism evidence="2 3">
    <name type="scientific">Diversispora epigaea</name>
    <dbReference type="NCBI Taxonomy" id="1348612"/>
    <lineage>
        <taxon>Eukaryota</taxon>
        <taxon>Fungi</taxon>
        <taxon>Fungi incertae sedis</taxon>
        <taxon>Mucoromycota</taxon>
        <taxon>Glomeromycotina</taxon>
        <taxon>Glomeromycetes</taxon>
        <taxon>Diversisporales</taxon>
        <taxon>Diversisporaceae</taxon>
        <taxon>Diversispora</taxon>
    </lineage>
</organism>
<keyword evidence="3" id="KW-1185">Reference proteome</keyword>
<evidence type="ECO:0000313" key="2">
    <source>
        <dbReference type="EMBL" id="RHZ75825.1"/>
    </source>
</evidence>
<feature type="transmembrane region" description="Helical" evidence="1">
    <location>
        <begin position="72"/>
        <end position="89"/>
    </location>
</feature>
<keyword evidence="1" id="KW-1133">Transmembrane helix</keyword>
<dbReference type="EMBL" id="PQFF01000196">
    <property type="protein sequence ID" value="RHZ75825.1"/>
    <property type="molecule type" value="Genomic_DNA"/>
</dbReference>
<evidence type="ECO:0000256" key="1">
    <source>
        <dbReference type="SAM" id="Phobius"/>
    </source>
</evidence>
<reference evidence="2 3" key="1">
    <citation type="submission" date="2018-08" db="EMBL/GenBank/DDBJ databases">
        <title>Genome and evolution of the arbuscular mycorrhizal fungus Diversispora epigaea (formerly Glomus versiforme) and its bacterial endosymbionts.</title>
        <authorList>
            <person name="Sun X."/>
            <person name="Fei Z."/>
            <person name="Harrison M."/>
        </authorList>
    </citation>
    <scope>NUCLEOTIDE SEQUENCE [LARGE SCALE GENOMIC DNA]</scope>
    <source>
        <strain evidence="2 3">IT104</strain>
    </source>
</reference>
<gene>
    <name evidence="2" type="ORF">Glove_209g97</name>
</gene>
<accession>A0A397IIW5</accession>
<keyword evidence="1" id="KW-0812">Transmembrane</keyword>
<name>A0A397IIW5_9GLOM</name>
<evidence type="ECO:0000313" key="3">
    <source>
        <dbReference type="Proteomes" id="UP000266861"/>
    </source>
</evidence>
<sequence length="110" mass="13346">MVDSEVVDICRLYFIYNRLFYWFAIMLRDNFDNNGGREKSKRHNYFCRENKKKNKNHQRSSASSLALHSQKLWIWAMGLAILVYYLIALNERDDNWDSCEMKNKQFLTCY</sequence>
<protein>
    <submittedName>
        <fullName evidence="2">Uncharacterized protein</fullName>
    </submittedName>
</protein>
<proteinExistence type="predicted"/>
<dbReference type="Proteomes" id="UP000266861">
    <property type="component" value="Unassembled WGS sequence"/>
</dbReference>
<keyword evidence="1" id="KW-0472">Membrane</keyword>
<comment type="caution">
    <text evidence="2">The sequence shown here is derived from an EMBL/GenBank/DDBJ whole genome shotgun (WGS) entry which is preliminary data.</text>
</comment>